<comment type="caution">
    <text evidence="1">The sequence shown here is derived from an EMBL/GenBank/DDBJ whole genome shotgun (WGS) entry which is preliminary data.</text>
</comment>
<gene>
    <name evidence="1" type="ORF">H0H81_010483</name>
</gene>
<accession>A0A9P7FP34</accession>
<proteinExistence type="predicted"/>
<evidence type="ECO:0000313" key="1">
    <source>
        <dbReference type="EMBL" id="KAG5635664.1"/>
    </source>
</evidence>
<dbReference type="AlphaFoldDB" id="A0A9P7FP34"/>
<evidence type="ECO:0000313" key="2">
    <source>
        <dbReference type="Proteomes" id="UP000717328"/>
    </source>
</evidence>
<protein>
    <submittedName>
        <fullName evidence="1">Uncharacterized protein</fullName>
    </submittedName>
</protein>
<sequence>MDVVRLTYPNAIPSLSQSIPDLPSLGDLDTNTSIHAGHLKNAKTVLEQLKWTETPINPDVTEDMVLSAELRLQAIKHARFCIAVIVYYSSAIDVYVQIAEGKRIYAARTRMDWYQQLILDR</sequence>
<keyword evidence="2" id="KW-1185">Reference proteome</keyword>
<name>A0A9P7FP34_9AGAR</name>
<organism evidence="1 2">
    <name type="scientific">Sphagnurus paluster</name>
    <dbReference type="NCBI Taxonomy" id="117069"/>
    <lineage>
        <taxon>Eukaryota</taxon>
        <taxon>Fungi</taxon>
        <taxon>Dikarya</taxon>
        <taxon>Basidiomycota</taxon>
        <taxon>Agaricomycotina</taxon>
        <taxon>Agaricomycetes</taxon>
        <taxon>Agaricomycetidae</taxon>
        <taxon>Agaricales</taxon>
        <taxon>Tricholomatineae</taxon>
        <taxon>Lyophyllaceae</taxon>
        <taxon>Sphagnurus</taxon>
    </lineage>
</organism>
<reference evidence="1" key="2">
    <citation type="submission" date="2021-10" db="EMBL/GenBank/DDBJ databases">
        <title>Phylogenomics reveals ancestral predisposition of the termite-cultivated fungus Termitomyces towards a domesticated lifestyle.</title>
        <authorList>
            <person name="Auxier B."/>
            <person name="Grum-Grzhimaylo A."/>
            <person name="Cardenas M.E."/>
            <person name="Lodge J.D."/>
            <person name="Laessoe T."/>
            <person name="Pedersen O."/>
            <person name="Smith M.E."/>
            <person name="Kuyper T.W."/>
            <person name="Franco-Molano E.A."/>
            <person name="Baroni T.J."/>
            <person name="Aanen D.K."/>
        </authorList>
    </citation>
    <scope>NUCLEOTIDE SEQUENCE</scope>
    <source>
        <strain evidence="1">D49</strain>
    </source>
</reference>
<dbReference type="Proteomes" id="UP000717328">
    <property type="component" value="Unassembled WGS sequence"/>
</dbReference>
<dbReference type="EMBL" id="JABCKI010006044">
    <property type="protein sequence ID" value="KAG5635664.1"/>
    <property type="molecule type" value="Genomic_DNA"/>
</dbReference>
<reference evidence="1" key="1">
    <citation type="submission" date="2021-02" db="EMBL/GenBank/DDBJ databases">
        <authorList>
            <person name="Nieuwenhuis M."/>
            <person name="Van De Peppel L.J.J."/>
        </authorList>
    </citation>
    <scope>NUCLEOTIDE SEQUENCE</scope>
    <source>
        <strain evidence="1">D49</strain>
    </source>
</reference>